<reference evidence="1" key="9">
    <citation type="journal article" date="1994" name="J. Bacteriol.">
        <title>Wild-type gas vesicle formation requires at least ten genes in the gvp gene cluster of Halobacterium halobium plasmid pNRC100.</title>
        <authorList>
            <person name="DasSarma S."/>
            <person name="Arora P."/>
            <person name="Lin F."/>
            <person name="Molinari E."/>
            <person name="Yin L.R."/>
        </authorList>
    </citation>
    <scope>NUCLEOTIDE SEQUENCE</scope>
    <source>
        <strain evidence="1">NRC-1</strain>
    </source>
</reference>
<reference evidence="1" key="2">
    <citation type="journal article" date="1989" name="Nucleic Acids Res.">
        <title>Analysis of insertion mutants reveals two new genes in the pNRC100 gas vesicle gene cluster of Halobacterium halobium.</title>
        <authorList>
            <person name="Jones J.G."/>
            <person name="Hackett N.R."/>
            <person name="Halladay J.T."/>
            <person name="Scothorn D.J."/>
            <person name="Yang C.F."/>
            <person name="Ng W.L."/>
            <person name="DasSarma S."/>
        </authorList>
    </citation>
    <scope>NUCLEOTIDE SEQUENCE</scope>
    <source>
        <strain evidence="1">NRC-1</strain>
    </source>
</reference>
<evidence type="ECO:0000313" key="1">
    <source>
        <dbReference type="EMBL" id="AAC82897.1"/>
    </source>
</evidence>
<organism evidence="1 3">
    <name type="scientific">Halobacterium salinarum (strain ATCC 700922 / JCM 11081 / NRC-1)</name>
    <name type="common">Halobacterium halobium</name>
    <dbReference type="NCBI Taxonomy" id="64091"/>
    <lineage>
        <taxon>Archaea</taxon>
        <taxon>Methanobacteriati</taxon>
        <taxon>Methanobacteriota</taxon>
        <taxon>Stenosarchaea group</taxon>
        <taxon>Halobacteria</taxon>
        <taxon>Halobacteriales</taxon>
        <taxon>Halobacteriaceae</taxon>
        <taxon>Halobacterium</taxon>
        <taxon>Halobacterium salinarum NRC-34001</taxon>
    </lineage>
</organism>
<reference evidence="1" key="6">
    <citation type="journal article" date="1993" name="Experientia">
        <title>Identification and analysis of the gas vesicle gene cluster on an unstable plasmid of Halobacterium halobium.</title>
        <authorList>
            <person name="DasSarma S."/>
        </authorList>
    </citation>
    <scope>NUCLEOTIDE SEQUENCE</scope>
    <source>
        <strain evidence="1">NRC-1</strain>
    </source>
</reference>
<keyword evidence="1" id="KW-0614">Plasmid</keyword>
<gene>
    <name evidence="2" type="ORF">VNG_7113</name>
</gene>
<dbReference type="EMBL" id="AF016485">
    <property type="protein sequence ID" value="AAC82897.1"/>
    <property type="molecule type" value="Genomic_DNA"/>
</dbReference>
<dbReference type="PIR" id="T08330">
    <property type="entry name" value="T08330"/>
</dbReference>
<reference evidence="1" key="1">
    <citation type="journal article" date="1987" name="Mol. Microbiol.">
        <title>A plasmid-encoded gas vesicle protein gene in a halophilic archaebacterium.</title>
        <authorList>
            <person name="DasSarma S."/>
            <person name="Damerval T."/>
            <person name="Jones J.G."/>
            <person name="Tandeau de Marsac N."/>
        </authorList>
    </citation>
    <scope>NUCLEOTIDE SEQUENCE</scope>
    <source>
        <strain evidence="1">NRC-1</strain>
    </source>
</reference>
<reference evidence="1" key="3">
    <citation type="journal article" date="1991" name="Gene">
        <title>Structure and organization of the gas vesicle gene cluster on the Halobacterium halobium plasmid pNRC100.</title>
        <authorList>
            <person name="Jones J.G."/>
            <person name="Young D.C."/>
            <person name="DasSarma S."/>
        </authorList>
    </citation>
    <scope>NUCLEOTIDE SEQUENCE</scope>
    <source>
        <strain evidence="1">NRC-1</strain>
    </source>
</reference>
<reference evidence="2" key="17">
    <citation type="journal article" date="2015" name="Life">
        <title>A manual curation strategy to improve genome annotation: application to a set of haloarchael genomes.</title>
        <authorList>
            <person name="Pfeiffer F."/>
            <person name="Oesterhelt D."/>
        </authorList>
    </citation>
    <scope>NUCLEOTIDE SEQUENCE</scope>
    <source>
        <strain evidence="2">NRC-1</strain>
        <plasmid evidence="2">pNRC100</plasmid>
    </source>
</reference>
<name>O52017_HALSA</name>
<reference evidence="1" key="7">
    <citation type="journal article" date="1993" name="J. Bacteriol.">
        <title>The rightward gas vesicle operon in Halobacterium plasmid pNRC100: identification of the gvpA and gvpC gene products by use of antibody probes and genetic analysis of the region downstream of gvpC.</title>
        <authorList>
            <person name="Halladay J.T."/>
            <person name="Jones J.G."/>
            <person name="Lin F."/>
            <person name="MacDonald A.B."/>
            <person name="DasSarma S."/>
        </authorList>
    </citation>
    <scope>NUCLEOTIDE SEQUENCE</scope>
    <source>
        <strain evidence="1">NRC-1</strain>
    </source>
</reference>
<evidence type="ECO:0000313" key="2">
    <source>
        <dbReference type="EMBL" id="DAC79606.1"/>
    </source>
</evidence>
<reference evidence="1 3" key="13">
    <citation type="journal article" date="1998" name="Genome Res.">
        <title>Snapshot of a large dynamic replicon in a halophilic archaeon: megaplasmid or minichromosome?</title>
        <authorList>
            <person name="Ng W.V."/>
            <person name="Ciufo S.A."/>
            <person name="Smith T.M."/>
            <person name="Bumgarner R.E."/>
            <person name="Baskin D."/>
            <person name="Faust J."/>
            <person name="Hall B."/>
            <person name="Loretz C."/>
            <person name="Seto J."/>
            <person name="Slagel J."/>
            <person name="Hood L."/>
            <person name="DasSarma S."/>
        </authorList>
    </citation>
    <scope>NUCLEOTIDE SEQUENCE [LARGE SCALE GENOMIC DNA]</scope>
    <source>
        <strain evidence="3">ATCC 700922 / JCM 11081 / NRC-1</strain>
        <strain evidence="1">NRC-1</strain>
        <plasmid evidence="3">Plasmid pNRC100</plasmid>
    </source>
</reference>
<reference evidence="1 3" key="15">
    <citation type="journal article" date="2000" name="Proc. Natl. Acad. Sci. U.S.A.">
        <title>Genome sequence of Halobacterium species NRC-1.</title>
        <authorList>
            <person name="Ng W.V."/>
            <person name="Kennedy S.P."/>
            <person name="Mahairas G.G."/>
            <person name="Berquist B."/>
            <person name="Pan M."/>
            <person name="Shukla H.D."/>
            <person name="Lasky S.R."/>
            <person name="Baliga N.S."/>
            <person name="Thorsson V."/>
            <person name="Sbrogna J."/>
            <person name="Swartzell S."/>
            <person name="Weir D."/>
            <person name="Hall J."/>
            <person name="Dahl T.A."/>
            <person name="Welti R."/>
            <person name="Goo Y.A."/>
            <person name="Leithauser B."/>
            <person name="Keller K."/>
            <person name="Cruz R."/>
            <person name="Danson M.J."/>
            <person name="Hough D.W."/>
            <person name="Maddocks D.G."/>
            <person name="Jablonski P.E."/>
            <person name="Krebs M.P."/>
            <person name="Angevine C.M."/>
            <person name="Dale H."/>
            <person name="Isenbarger T.A."/>
            <person name="Peck R.F."/>
            <person name="Pohlschroder M."/>
            <person name="Spudich J.L."/>
            <person name="Jung K.W."/>
            <person name="Alam M."/>
            <person name="Freitas T."/>
            <person name="Hou S."/>
            <person name="Daniels C.J."/>
            <person name="Dennis P.P."/>
            <person name="Omer A.D."/>
            <person name="Ebhardt H."/>
            <person name="Lowe T.M."/>
            <person name="Liang P."/>
            <person name="Riley M."/>
            <person name="Hood L."/>
            <person name="DasSarma S."/>
        </authorList>
    </citation>
    <scope>NUCLEOTIDE SEQUENCE [LARGE SCALE GENOMIC DNA]</scope>
    <source>
        <strain evidence="3">ATCC 700922 / JCM 11081 / NRC-1</strain>
        <strain evidence="1">NRC-1</strain>
        <plasmid evidence="3">Plasmid pNRC100</plasmid>
    </source>
</reference>
<dbReference type="KEGG" id="hal:AAC82897.1"/>
<protein>
    <submittedName>
        <fullName evidence="2">Spurious ORF</fullName>
    </submittedName>
</protein>
<dbReference type="AlphaFoldDB" id="O52017"/>
<reference evidence="1" key="12">
    <citation type="journal article" date="1997" name="FEMS Microbiol. Lett.">
        <title>Genetic analysis of gas vesicle formation in haloarchaea.</title>
        <authorList>
            <person name="DasSarma S."/>
            <person name="Arora P."/>
        </authorList>
    </citation>
    <scope>NUCLEOTIDE SEQUENCE</scope>
    <source>
        <strain evidence="1">NRC-1</strain>
        <plasmid evidence="1">pNRC100</plasmid>
    </source>
</reference>
<reference evidence="1" key="14">
    <citation type="submission" date="1998-01" db="EMBL/GenBank/DDBJ databases">
        <authorList>
            <person name="Ng W.L."/>
            <person name="Ciufo S.A."/>
            <person name="Smith T.M."/>
            <person name="Bumgarner R.E."/>
            <person name="Loretz C."/>
            <person name="Baskin D."/>
            <person name="Faust J."/>
            <person name="Seto J."/>
            <person name="Slagel J."/>
            <person name="Hood L."/>
            <person name="DasSarma S."/>
        </authorList>
    </citation>
    <scope>NUCLEOTIDE SEQUENCE</scope>
    <source>
        <strain evidence="1">NRC-1</strain>
        <plasmid evidence="1">pNRC100</plasmid>
    </source>
</reference>
<geneLocation type="plasmid" evidence="1 3">
    <name>pNRC100</name>
</geneLocation>
<dbReference type="Proteomes" id="UP000000554">
    <property type="component" value="Plasmid pNRC100"/>
</dbReference>
<accession>O52017</accession>
<sequence length="219" mass="23982">MQALWDDAGIEGRRAVSRVRQPRHRDVFLLTSPGPSQLLDVSAQLFTGGWRCCGGLLEEAEVGEPLMDDLECVVGVVWVAPTRDDEFAAAEQQHHNIGVVEAIDEAGELFGFVFDVFEAESDGDRVQVQILVQTAAADDILDVNRRTGRDVDTEVAEVFDDDTDGVVDVVDRLGAGADSFARVEDERRRFRIVEPVDDTRKIPGIVLSAGEVSCELLEG</sequence>
<proteinExistence type="predicted"/>
<reference evidence="1" key="4">
    <citation type="journal article" date="1991" name="J. Bacteriol.">
        <title>Structure of the gas vesicle plasmid in Halobacterium halobium inversion isomers, inverted repeats, and insertion sequences.</title>
        <authorList>
            <person name="Ng W.L."/>
            <person name="Kothakota S."/>
            <person name="DasSarma S."/>
        </authorList>
    </citation>
    <scope>NUCLEOTIDE SEQUENCE</scope>
    <source>
        <strain evidence="1">NRC-1</strain>
    </source>
</reference>
<reference evidence="2" key="18">
    <citation type="journal article" date="2019" name="Microbiol. Resour. Announc.">
        <title>The genome of the Halobacterium salinarum type strain is closely related to that of the laboratory strains NRC-1 and R1.</title>
        <authorList>
            <person name="Pfeiffer F."/>
            <person name="Marchfelder A."/>
            <person name="Habermann B.H."/>
            <person name="Dyall-Smith M."/>
        </authorList>
    </citation>
    <scope>NUCLEOTIDE SEQUENCE</scope>
    <source>
        <strain evidence="2">NRC-1</strain>
        <plasmid evidence="2">pNRC100</plasmid>
    </source>
</reference>
<evidence type="ECO:0000313" key="3">
    <source>
        <dbReference type="Proteomes" id="UP000000554"/>
    </source>
</evidence>
<reference evidence="2" key="16">
    <citation type="journal article" date="2008" name="Genomics">
        <title>Evolution in the laboratory: the genome of Halobacterium salinarum strain R1 compared to that of strain NRC-1.</title>
        <authorList>
            <person name="Pfeiffer F."/>
            <person name="Schuster S.C."/>
            <person name="Broicher A."/>
            <person name="Falb M."/>
            <person name="Palm P."/>
            <person name="Rodewald K."/>
            <person name="Ruepp A."/>
            <person name="Soppa J."/>
            <person name="Tittor J."/>
            <person name="Oesterhelt D."/>
        </authorList>
    </citation>
    <scope>NUCLEOTIDE SEQUENCE</scope>
    <source>
        <strain evidence="2">NRC-1</strain>
        <plasmid evidence="2">pNRC100</plasmid>
    </source>
</reference>
<reference evidence="1" key="5">
    <citation type="journal article" date="1992" name="Gene">
        <title>Genetic transformation of a halophilic archaebacterium with a gas vesicle gene cluster restores its ability to float.</title>
        <authorList>
            <person name="Halladay J.T."/>
            <person name="Ng W.L."/>
            <person name="DasSarma S."/>
        </authorList>
    </citation>
    <scope>NUCLEOTIDE SEQUENCE</scope>
    <source>
        <strain evidence="1">NRC-1</strain>
    </source>
</reference>
<keyword evidence="3" id="KW-1185">Reference proteome</keyword>
<reference evidence="1" key="10">
    <citation type="journal article" date="1994" name="Syst. Appl. Microbiol.">
        <title>Large deletions in class III gas vesicle-deficient mutants of Halobacterium halobium.</title>
        <authorList>
            <person name="Ng W.L."/>
            <person name="Arora P."/>
            <person name="DasSarma S."/>
        </authorList>
    </citation>
    <scope>NUCLEOTIDE SEQUENCE</scope>
    <source>
        <strain evidence="1">NRC-1</strain>
        <plasmid evidence="1">pNRC100</plasmid>
    </source>
</reference>
<reference evidence="1" key="11">
    <citation type="book" date="1995" name="ARCHAEA: A LABORATORY MANUAL - HALOPHILES: 253-255" publisher="Cold Spring Harbor Laboratory Press">
        <title>Natural plasmids and plasmid vectors of halophiles.</title>
        <authorList>
            <person name="DasSarma S."/>
            <person name="Robb F.T."/>
            <person name="Place A.R."/>
            <person name="Sowers K.R."/>
            <person name="Schreier H.J."/>
            <person name="DasSarma S. and Fleischmann"/>
            <person name="E.M."/>
        </authorList>
    </citation>
    <scope>NUCLEOTIDE SEQUENCE</scope>
    <source>
        <strain evidence="1">NRC-1</strain>
        <plasmid evidence="1">pNRC100</plasmid>
    </source>
</reference>
<reference evidence="1" key="8">
    <citation type="journal article" date="1993" name="J. Bacteriol.">
        <title>Minimal replication origin of the 200-kilobase Halobacterium plasmid pNRC100.</title>
        <authorList>
            <person name="Ng W.L."/>
            <person name="DasSarma S."/>
        </authorList>
    </citation>
    <scope>NUCLEOTIDE SEQUENCE</scope>
    <source>
        <strain evidence="1">NRC-1</strain>
    </source>
</reference>
<dbReference type="HOGENOM" id="CLU_1259071_0_0_2"/>
<dbReference type="EMBL" id="BK010830">
    <property type="protein sequence ID" value="DAC79606.1"/>
    <property type="molecule type" value="Genomic_DNA"/>
</dbReference>